<comment type="caution">
    <text evidence="8">The sequence shown here is derived from an EMBL/GenBank/DDBJ whole genome shotgun (WGS) entry which is preliminary data.</text>
</comment>
<protein>
    <submittedName>
        <fullName evidence="8">Entericidin EcnAB</fullName>
    </submittedName>
</protein>
<keyword evidence="2" id="KW-1003">Cell membrane</keyword>
<dbReference type="InterPro" id="IPR012556">
    <property type="entry name" value="Entericidin"/>
</dbReference>
<dbReference type="PATRIC" id="fig|1280949.3.peg.1864"/>
<dbReference type="GO" id="GO:0009636">
    <property type="term" value="P:response to toxic substance"/>
    <property type="evidence" value="ECO:0007669"/>
    <property type="project" value="InterPro"/>
</dbReference>
<evidence type="ECO:0000256" key="6">
    <source>
        <dbReference type="ARBA" id="ARBA00023288"/>
    </source>
</evidence>
<evidence type="ECO:0000256" key="2">
    <source>
        <dbReference type="ARBA" id="ARBA00022475"/>
    </source>
</evidence>
<reference evidence="8 9" key="1">
    <citation type="journal article" date="2014" name="Antonie Van Leeuwenhoek">
        <title>Hyphomonas beringensis sp. nov. and Hyphomonas chukchiensis sp. nov., isolated from surface seawater of the Bering Sea and Chukchi Sea.</title>
        <authorList>
            <person name="Li C."/>
            <person name="Lai Q."/>
            <person name="Li G."/>
            <person name="Dong C."/>
            <person name="Wang J."/>
            <person name="Liao Y."/>
            <person name="Shao Z."/>
        </authorList>
    </citation>
    <scope>NUCLEOTIDE SEQUENCE [LARGE SCALE GENOMIC DNA]</scope>
    <source>
        <strain evidence="8 9">MHS-3</strain>
    </source>
</reference>
<gene>
    <name evidence="8" type="ORF">HAD_09135</name>
</gene>
<dbReference type="GO" id="GO:0016020">
    <property type="term" value="C:membrane"/>
    <property type="evidence" value="ECO:0007669"/>
    <property type="project" value="InterPro"/>
</dbReference>
<feature type="signal peptide" evidence="7">
    <location>
        <begin position="1"/>
        <end position="29"/>
    </location>
</feature>
<evidence type="ECO:0000256" key="3">
    <source>
        <dbReference type="ARBA" id="ARBA00022729"/>
    </source>
</evidence>
<evidence type="ECO:0000256" key="1">
    <source>
        <dbReference type="ARBA" id="ARBA00010296"/>
    </source>
</evidence>
<dbReference type="AlphaFoldDB" id="A0A069E6V5"/>
<comment type="similarity">
    <text evidence="1">Belongs to the EcnA/EcnB lipoprotein family.</text>
</comment>
<sequence>MKTAKNALKIAGFGLITLMAAACNTVAGAGEDIEAGGSVIQDSADEVKDEMSN</sequence>
<keyword evidence="4" id="KW-0472">Membrane</keyword>
<dbReference type="Proteomes" id="UP000027446">
    <property type="component" value="Unassembled WGS sequence"/>
</dbReference>
<feature type="chain" id="PRO_5001663523" evidence="7">
    <location>
        <begin position="30"/>
        <end position="53"/>
    </location>
</feature>
<dbReference type="EMBL" id="ARYH01000001">
    <property type="protein sequence ID" value="KCZ85838.1"/>
    <property type="molecule type" value="Genomic_DNA"/>
</dbReference>
<organism evidence="8 9">
    <name type="scientific">Hyphomonas adhaerens MHS-3</name>
    <dbReference type="NCBI Taxonomy" id="1280949"/>
    <lineage>
        <taxon>Bacteria</taxon>
        <taxon>Pseudomonadati</taxon>
        <taxon>Pseudomonadota</taxon>
        <taxon>Alphaproteobacteria</taxon>
        <taxon>Hyphomonadales</taxon>
        <taxon>Hyphomonadaceae</taxon>
        <taxon>Hyphomonas</taxon>
    </lineage>
</organism>
<dbReference type="RefSeq" id="WP_199285847.1">
    <property type="nucleotide sequence ID" value="NZ_ARYH01000001.1"/>
</dbReference>
<dbReference type="Pfam" id="PF08085">
    <property type="entry name" value="Entericidin"/>
    <property type="match status" value="1"/>
</dbReference>
<dbReference type="PROSITE" id="PS51257">
    <property type="entry name" value="PROKAR_LIPOPROTEIN"/>
    <property type="match status" value="1"/>
</dbReference>
<proteinExistence type="inferred from homology"/>
<evidence type="ECO:0000256" key="5">
    <source>
        <dbReference type="ARBA" id="ARBA00023139"/>
    </source>
</evidence>
<evidence type="ECO:0000256" key="7">
    <source>
        <dbReference type="SAM" id="SignalP"/>
    </source>
</evidence>
<keyword evidence="6" id="KW-0449">Lipoprotein</keyword>
<name>A0A069E6V5_9PROT</name>
<evidence type="ECO:0000256" key="4">
    <source>
        <dbReference type="ARBA" id="ARBA00023136"/>
    </source>
</evidence>
<accession>A0A069E6V5</accession>
<evidence type="ECO:0000313" key="9">
    <source>
        <dbReference type="Proteomes" id="UP000027446"/>
    </source>
</evidence>
<keyword evidence="5" id="KW-0564">Palmitate</keyword>
<keyword evidence="9" id="KW-1185">Reference proteome</keyword>
<evidence type="ECO:0000313" key="8">
    <source>
        <dbReference type="EMBL" id="KCZ85838.1"/>
    </source>
</evidence>
<keyword evidence="3 7" id="KW-0732">Signal</keyword>